<evidence type="ECO:0000313" key="2">
    <source>
        <dbReference type="EMBL" id="EUD64455.1"/>
    </source>
</evidence>
<accession>W6ZYU0</accession>
<dbReference type="RefSeq" id="XP_008818963.1">
    <property type="nucleotide sequence ID" value="XM_008820741.1"/>
</dbReference>
<evidence type="ECO:0000256" key="1">
    <source>
        <dbReference type="SAM" id="MobiDB-lite"/>
    </source>
</evidence>
<protein>
    <submittedName>
        <fullName evidence="2">Uncharacterized protein</fullName>
    </submittedName>
</protein>
<feature type="region of interest" description="Disordered" evidence="1">
    <location>
        <begin position="1"/>
        <end position="68"/>
    </location>
</feature>
<reference evidence="2 3" key="1">
    <citation type="submission" date="2013-02" db="EMBL/GenBank/DDBJ databases">
        <title>The Genome Sequence of Plasmodium inui San Antonio 1.</title>
        <authorList>
            <consortium name="The Broad Institute Genome Sequencing Platform"/>
            <consortium name="The Broad Institute Genome Sequencing Center for Infectious Disease"/>
            <person name="Neafsey D."/>
            <person name="Cheeseman I."/>
            <person name="Volkman S."/>
            <person name="Adams J."/>
            <person name="Walker B."/>
            <person name="Young S.K."/>
            <person name="Zeng Q."/>
            <person name="Gargeya S."/>
            <person name="Fitzgerald M."/>
            <person name="Haas B."/>
            <person name="Abouelleil A."/>
            <person name="Alvarado L."/>
            <person name="Arachchi H.M."/>
            <person name="Berlin A.M."/>
            <person name="Chapman S.B."/>
            <person name="Dewar J."/>
            <person name="Goldberg J."/>
            <person name="Griggs A."/>
            <person name="Gujja S."/>
            <person name="Hansen M."/>
            <person name="Howarth C."/>
            <person name="Imamovic A."/>
            <person name="Larimer J."/>
            <person name="McCowan C."/>
            <person name="Murphy C."/>
            <person name="Neiman D."/>
            <person name="Pearson M."/>
            <person name="Priest M."/>
            <person name="Roberts A."/>
            <person name="Saif S."/>
            <person name="Shea T."/>
            <person name="Sisk P."/>
            <person name="Sykes S."/>
            <person name="Wortman J."/>
            <person name="Nusbaum C."/>
            <person name="Birren B."/>
        </authorList>
    </citation>
    <scope>NUCLEOTIDE SEQUENCE [LARGE SCALE GENOMIC DNA]</scope>
    <source>
        <strain evidence="2 3">San Antonio 1</strain>
    </source>
</reference>
<keyword evidence="3" id="KW-1185">Reference proteome</keyword>
<evidence type="ECO:0000313" key="3">
    <source>
        <dbReference type="Proteomes" id="UP000030640"/>
    </source>
</evidence>
<dbReference type="VEuPathDB" id="PlasmoDB:C922_05169"/>
<dbReference type="AlphaFoldDB" id="W6ZYU0"/>
<dbReference type="EMBL" id="KI965501">
    <property type="protein sequence ID" value="EUD64455.1"/>
    <property type="molecule type" value="Genomic_DNA"/>
</dbReference>
<name>W6ZYU0_9APIC</name>
<proteinExistence type="predicted"/>
<sequence length="68" mass="7467">MVIDKGLNEGTLPGGLNLQPQQPSNKPRQENTRQPNEKEESKQQQERISDHAEPGEGGRTGGSNQTED</sequence>
<dbReference type="GeneID" id="20040443"/>
<feature type="compositionally biased region" description="Basic and acidic residues" evidence="1">
    <location>
        <begin position="27"/>
        <end position="56"/>
    </location>
</feature>
<dbReference type="Proteomes" id="UP000030640">
    <property type="component" value="Unassembled WGS sequence"/>
</dbReference>
<gene>
    <name evidence="2" type="ORF">C922_05169</name>
</gene>
<organism evidence="2 3">
    <name type="scientific">Plasmodium inui San Antonio 1</name>
    <dbReference type="NCBI Taxonomy" id="1237626"/>
    <lineage>
        <taxon>Eukaryota</taxon>
        <taxon>Sar</taxon>
        <taxon>Alveolata</taxon>
        <taxon>Apicomplexa</taxon>
        <taxon>Aconoidasida</taxon>
        <taxon>Haemosporida</taxon>
        <taxon>Plasmodiidae</taxon>
        <taxon>Plasmodium</taxon>
        <taxon>Plasmodium (Plasmodium)</taxon>
    </lineage>
</organism>